<feature type="compositionally biased region" description="Polar residues" evidence="10">
    <location>
        <begin position="494"/>
        <end position="509"/>
    </location>
</feature>
<dbReference type="GO" id="GO:0008270">
    <property type="term" value="F:zinc ion binding"/>
    <property type="evidence" value="ECO:0007669"/>
    <property type="project" value="UniProtKB-KW"/>
</dbReference>
<feature type="domain" description="E3 ubiquitin-protein ligase synoviolin-like TPR repeats" evidence="12">
    <location>
        <begin position="5"/>
        <end position="271"/>
    </location>
</feature>
<dbReference type="GO" id="GO:0043161">
    <property type="term" value="P:proteasome-mediated ubiquitin-dependent protein catabolic process"/>
    <property type="evidence" value="ECO:0007669"/>
    <property type="project" value="TreeGrafter"/>
</dbReference>
<protein>
    <submittedName>
        <fullName evidence="13">8055_t:CDS:1</fullName>
    </submittedName>
</protein>
<evidence type="ECO:0000313" key="13">
    <source>
        <dbReference type="EMBL" id="CAG8540547.1"/>
    </source>
</evidence>
<dbReference type="OrthoDB" id="7759664at2759"/>
<evidence type="ECO:0000256" key="6">
    <source>
        <dbReference type="ARBA" id="ARBA00022771"/>
    </source>
</evidence>
<dbReference type="AlphaFoldDB" id="A0A9N9FKH2"/>
<dbReference type="Pfam" id="PF25563">
    <property type="entry name" value="TPR_SYVN1_N"/>
    <property type="match status" value="1"/>
</dbReference>
<feature type="transmembrane region" description="Helical" evidence="11">
    <location>
        <begin position="211"/>
        <end position="238"/>
    </location>
</feature>
<dbReference type="InterPro" id="IPR057992">
    <property type="entry name" value="TPR_SYVN1_N"/>
</dbReference>
<keyword evidence="7" id="KW-0862">Zinc</keyword>
<keyword evidence="14" id="KW-1185">Reference proteome</keyword>
<feature type="compositionally biased region" description="Basic and acidic residues" evidence="10">
    <location>
        <begin position="514"/>
        <end position="541"/>
    </location>
</feature>
<dbReference type="Proteomes" id="UP000789739">
    <property type="component" value="Unassembled WGS sequence"/>
</dbReference>
<organism evidence="13 14">
    <name type="scientific">Paraglomus brasilianum</name>
    <dbReference type="NCBI Taxonomy" id="144538"/>
    <lineage>
        <taxon>Eukaryota</taxon>
        <taxon>Fungi</taxon>
        <taxon>Fungi incertae sedis</taxon>
        <taxon>Mucoromycota</taxon>
        <taxon>Glomeromycotina</taxon>
        <taxon>Glomeromycetes</taxon>
        <taxon>Paraglomerales</taxon>
        <taxon>Paraglomeraceae</taxon>
        <taxon>Paraglomus</taxon>
    </lineage>
</organism>
<feature type="transmembrane region" description="Helical" evidence="11">
    <location>
        <begin position="141"/>
        <end position="160"/>
    </location>
</feature>
<evidence type="ECO:0000256" key="1">
    <source>
        <dbReference type="ARBA" id="ARBA00004370"/>
    </source>
</evidence>
<dbReference type="GO" id="GO:0061630">
    <property type="term" value="F:ubiquitin protein ligase activity"/>
    <property type="evidence" value="ECO:0007669"/>
    <property type="project" value="UniProtKB-EC"/>
</dbReference>
<proteinExistence type="predicted"/>
<gene>
    <name evidence="13" type="ORF">PBRASI_LOCUS4564</name>
</gene>
<feature type="transmembrane region" description="Helical" evidence="11">
    <location>
        <begin position="6"/>
        <end position="23"/>
    </location>
</feature>
<dbReference type="PANTHER" id="PTHR22763">
    <property type="entry name" value="RING ZINC FINGER PROTEIN"/>
    <property type="match status" value="1"/>
</dbReference>
<keyword evidence="5" id="KW-0479">Metal-binding</keyword>
<evidence type="ECO:0000256" key="10">
    <source>
        <dbReference type="SAM" id="MobiDB-lite"/>
    </source>
</evidence>
<sequence>MVRWTMYGGVSTLLTISIVGNALRQRSNFYSACIYLSKSSACLMILMNMGLFLTLVFGQILFRIFFGRLRAVEIEHLYERAWYAVTETCLAMTIFRDEFDTKFVVTFTTLLFLKIFHWLCQDRIEFMGQSPTVSLLFHVRMLALMEILCSVDSLLVMHAINVTRQKGANMMIMFAFEYSILASTIIATFLKYLLNVIDMRREEPWENKSIYVFYLELVTDFFKLIIYLIFFAIILYHYGPPLHIIRDVYITFRSFVQKCGDLIRYRRATRNMNERYPNATSAELERLSDRTCIICREDMPRPQAAGFPFGNGGIAANPIQGLPPMMIPPAMQGGWPAIPVPLMNGYGVQGAPAAGVGGDGGNIQPRNSQNESSTTQTQSNSQSSTGQTQSSFNSSTLPRQSIQPTISTSSATTLPFIQPLTALPNGLIPLFPTQLRNGAASQSLDSLSEDQIKLIESGTREGLQEQLRILQTVNSQIVDLIGILTQTISVMPNISSSGGNDSTNIQTRSPFEFDNVRRNGATEEYNIDRKGKGKEVAEGERGSNPSTGGSE</sequence>
<feature type="transmembrane region" description="Helical" evidence="11">
    <location>
        <begin position="43"/>
        <end position="66"/>
    </location>
</feature>
<evidence type="ECO:0000256" key="4">
    <source>
        <dbReference type="ARBA" id="ARBA00022692"/>
    </source>
</evidence>
<feature type="region of interest" description="Disordered" evidence="10">
    <location>
        <begin position="353"/>
        <end position="407"/>
    </location>
</feature>
<comment type="subcellular location">
    <subcellularLocation>
        <location evidence="1">Membrane</location>
    </subcellularLocation>
</comment>
<dbReference type="EMBL" id="CAJVPI010000482">
    <property type="protein sequence ID" value="CAG8540547.1"/>
    <property type="molecule type" value="Genomic_DNA"/>
</dbReference>
<dbReference type="GO" id="GO:0012505">
    <property type="term" value="C:endomembrane system"/>
    <property type="evidence" value="ECO:0007669"/>
    <property type="project" value="UniProtKB-SubCell"/>
</dbReference>
<evidence type="ECO:0000256" key="7">
    <source>
        <dbReference type="ARBA" id="ARBA00022833"/>
    </source>
</evidence>
<keyword evidence="4 11" id="KW-0812">Transmembrane</keyword>
<evidence type="ECO:0000256" key="9">
    <source>
        <dbReference type="ARBA" id="ARBA00023136"/>
    </source>
</evidence>
<evidence type="ECO:0000259" key="12">
    <source>
        <dbReference type="Pfam" id="PF25563"/>
    </source>
</evidence>
<keyword evidence="3" id="KW-0808">Transferase</keyword>
<feature type="region of interest" description="Disordered" evidence="10">
    <location>
        <begin position="494"/>
        <end position="551"/>
    </location>
</feature>
<evidence type="ECO:0000256" key="3">
    <source>
        <dbReference type="ARBA" id="ARBA00022679"/>
    </source>
</evidence>
<name>A0A9N9FKH2_9GLOM</name>
<evidence type="ECO:0000313" key="14">
    <source>
        <dbReference type="Proteomes" id="UP000789739"/>
    </source>
</evidence>
<evidence type="ECO:0000256" key="2">
    <source>
        <dbReference type="ARBA" id="ARBA00004906"/>
    </source>
</evidence>
<feature type="compositionally biased region" description="Low complexity" evidence="10">
    <location>
        <begin position="367"/>
        <end position="396"/>
    </location>
</feature>
<feature type="transmembrane region" description="Helical" evidence="11">
    <location>
        <begin position="172"/>
        <end position="190"/>
    </location>
</feature>
<dbReference type="PANTHER" id="PTHR22763:SF184">
    <property type="entry name" value="E3 UBIQUITIN-PROTEIN LIGASE SYNOVIOLIN"/>
    <property type="match status" value="1"/>
</dbReference>
<evidence type="ECO:0000256" key="8">
    <source>
        <dbReference type="ARBA" id="ARBA00022989"/>
    </source>
</evidence>
<keyword evidence="9 11" id="KW-0472">Membrane</keyword>
<comment type="pathway">
    <text evidence="2">Protein modification; protein ubiquitination.</text>
</comment>
<feature type="transmembrane region" description="Helical" evidence="11">
    <location>
        <begin position="103"/>
        <end position="120"/>
    </location>
</feature>
<comment type="caution">
    <text evidence="13">The sequence shown here is derived from an EMBL/GenBank/DDBJ whole genome shotgun (WGS) entry which is preliminary data.</text>
</comment>
<reference evidence="13" key="1">
    <citation type="submission" date="2021-06" db="EMBL/GenBank/DDBJ databases">
        <authorList>
            <person name="Kallberg Y."/>
            <person name="Tangrot J."/>
            <person name="Rosling A."/>
        </authorList>
    </citation>
    <scope>NUCLEOTIDE SEQUENCE</scope>
    <source>
        <strain evidence="13">BR232B</strain>
    </source>
</reference>
<evidence type="ECO:0000256" key="11">
    <source>
        <dbReference type="SAM" id="Phobius"/>
    </source>
</evidence>
<evidence type="ECO:0000256" key="5">
    <source>
        <dbReference type="ARBA" id="ARBA00022723"/>
    </source>
</evidence>
<accession>A0A9N9FKH2</accession>
<keyword evidence="8 11" id="KW-1133">Transmembrane helix</keyword>
<feature type="compositionally biased region" description="Polar residues" evidence="10">
    <location>
        <begin position="397"/>
        <end position="407"/>
    </location>
</feature>
<keyword evidence="6" id="KW-0863">Zinc-finger</keyword>
<dbReference type="GO" id="GO:0036503">
    <property type="term" value="P:ERAD pathway"/>
    <property type="evidence" value="ECO:0007669"/>
    <property type="project" value="TreeGrafter"/>
</dbReference>
<dbReference type="InterPro" id="IPR050731">
    <property type="entry name" value="HRD1_E3_ubiq-ligases"/>
</dbReference>